<reference evidence="1" key="2">
    <citation type="journal article" date="2015" name="Fish Shellfish Immunol.">
        <title>Early steps in the European eel (Anguilla anguilla)-Vibrio vulnificus interaction in the gills: Role of the RtxA13 toxin.</title>
        <authorList>
            <person name="Callol A."/>
            <person name="Pajuelo D."/>
            <person name="Ebbesson L."/>
            <person name="Teles M."/>
            <person name="MacKenzie S."/>
            <person name="Amaro C."/>
        </authorList>
    </citation>
    <scope>NUCLEOTIDE SEQUENCE</scope>
</reference>
<sequence length="54" mass="6287">MDKDAFILPDIQSGMIQGLNQLFNISLRQLTKRVKRCTRHRVRVASNGRCIQFL</sequence>
<dbReference type="AlphaFoldDB" id="A0A0E9S3B2"/>
<protein>
    <submittedName>
        <fullName evidence="1">Uncharacterized protein</fullName>
    </submittedName>
</protein>
<accession>A0A0E9S3B2</accession>
<organism evidence="1">
    <name type="scientific">Anguilla anguilla</name>
    <name type="common">European freshwater eel</name>
    <name type="synonym">Muraena anguilla</name>
    <dbReference type="NCBI Taxonomy" id="7936"/>
    <lineage>
        <taxon>Eukaryota</taxon>
        <taxon>Metazoa</taxon>
        <taxon>Chordata</taxon>
        <taxon>Craniata</taxon>
        <taxon>Vertebrata</taxon>
        <taxon>Euteleostomi</taxon>
        <taxon>Actinopterygii</taxon>
        <taxon>Neopterygii</taxon>
        <taxon>Teleostei</taxon>
        <taxon>Anguilliformes</taxon>
        <taxon>Anguillidae</taxon>
        <taxon>Anguilla</taxon>
    </lineage>
</organism>
<reference evidence="1" key="1">
    <citation type="submission" date="2014-11" db="EMBL/GenBank/DDBJ databases">
        <authorList>
            <person name="Amaro Gonzalez C."/>
        </authorList>
    </citation>
    <scope>NUCLEOTIDE SEQUENCE</scope>
</reference>
<dbReference type="EMBL" id="GBXM01073559">
    <property type="protein sequence ID" value="JAH35018.1"/>
    <property type="molecule type" value="Transcribed_RNA"/>
</dbReference>
<name>A0A0E9S3B2_ANGAN</name>
<proteinExistence type="predicted"/>
<evidence type="ECO:0000313" key="1">
    <source>
        <dbReference type="EMBL" id="JAH35018.1"/>
    </source>
</evidence>